<dbReference type="EMBL" id="JAGMWT010000018">
    <property type="protein sequence ID" value="KAH7113791.1"/>
    <property type="molecule type" value="Genomic_DNA"/>
</dbReference>
<accession>A0A9P9IAI2</accession>
<comment type="caution">
    <text evidence="2">The sequence shown here is derived from an EMBL/GenBank/DDBJ whole genome shotgun (WGS) entry which is preliminary data.</text>
</comment>
<dbReference type="AlphaFoldDB" id="A0A9P9IAI2"/>
<dbReference type="Proteomes" id="UP000700596">
    <property type="component" value="Unassembled WGS sequence"/>
</dbReference>
<gene>
    <name evidence="2" type="ORF">B0J11DRAFT_619232</name>
</gene>
<name>A0A9P9IAI2_9PLEO</name>
<protein>
    <submittedName>
        <fullName evidence="2">Uncharacterized protein</fullName>
    </submittedName>
</protein>
<evidence type="ECO:0000256" key="1">
    <source>
        <dbReference type="SAM" id="MobiDB-lite"/>
    </source>
</evidence>
<organism evidence="2 3">
    <name type="scientific">Dendryphion nanum</name>
    <dbReference type="NCBI Taxonomy" id="256645"/>
    <lineage>
        <taxon>Eukaryota</taxon>
        <taxon>Fungi</taxon>
        <taxon>Dikarya</taxon>
        <taxon>Ascomycota</taxon>
        <taxon>Pezizomycotina</taxon>
        <taxon>Dothideomycetes</taxon>
        <taxon>Pleosporomycetidae</taxon>
        <taxon>Pleosporales</taxon>
        <taxon>Torulaceae</taxon>
        <taxon>Dendryphion</taxon>
    </lineage>
</organism>
<sequence>MPLVTETKDIPLSRQANLSFQNVGVTGEVPPMNESKSKFLNDLDAAQSVGLRNSFLDQKLDCASSVTTWFINASQAQLVSFNHDMVFDRSIQHICTIILQNQDPLLPEISRQSDTSIYQKELSYLSSTANYAPTVDIEAGVLVNQDVCVGAYRTNDIFEGITYEGRLNNCIGTFKTIVDRCDNSSTANKRGGSLTIGGLTFSIYAYNNKDLKPTPLNQREMYYSSRKCVDWHSSTFWLALKNGINPDRTFLLLVAGLAATTFAIPQQQFTSIIPFNPSSALNFGPGTTAAASHSSGITTATPTATTASSGSTTSVRSSSSSGTSSATSSSSRSTESPSTTSSASRTTGSAATSASQSAAQTSSTGAAYANYPEYYEMFEIREFEIHLIGHSDSENVEMLTPLFALLHGQIITGYTNWKPNKRTADKLVGLENG</sequence>
<feature type="compositionally biased region" description="Low complexity" evidence="1">
    <location>
        <begin position="294"/>
        <end position="363"/>
    </location>
</feature>
<evidence type="ECO:0000313" key="2">
    <source>
        <dbReference type="EMBL" id="KAH7113791.1"/>
    </source>
</evidence>
<proteinExistence type="predicted"/>
<feature type="region of interest" description="Disordered" evidence="1">
    <location>
        <begin position="291"/>
        <end position="363"/>
    </location>
</feature>
<reference evidence="2" key="1">
    <citation type="journal article" date="2021" name="Nat. Commun.">
        <title>Genetic determinants of endophytism in the Arabidopsis root mycobiome.</title>
        <authorList>
            <person name="Mesny F."/>
            <person name="Miyauchi S."/>
            <person name="Thiergart T."/>
            <person name="Pickel B."/>
            <person name="Atanasova L."/>
            <person name="Karlsson M."/>
            <person name="Huettel B."/>
            <person name="Barry K.W."/>
            <person name="Haridas S."/>
            <person name="Chen C."/>
            <person name="Bauer D."/>
            <person name="Andreopoulos W."/>
            <person name="Pangilinan J."/>
            <person name="LaButti K."/>
            <person name="Riley R."/>
            <person name="Lipzen A."/>
            <person name="Clum A."/>
            <person name="Drula E."/>
            <person name="Henrissat B."/>
            <person name="Kohler A."/>
            <person name="Grigoriev I.V."/>
            <person name="Martin F.M."/>
            <person name="Hacquard S."/>
        </authorList>
    </citation>
    <scope>NUCLEOTIDE SEQUENCE</scope>
    <source>
        <strain evidence="2">MPI-CAGE-CH-0243</strain>
    </source>
</reference>
<evidence type="ECO:0000313" key="3">
    <source>
        <dbReference type="Proteomes" id="UP000700596"/>
    </source>
</evidence>
<keyword evidence="3" id="KW-1185">Reference proteome</keyword>